<dbReference type="RefSeq" id="WP_183769879.1">
    <property type="nucleotide sequence ID" value="NZ_JACIDK010000001.1"/>
</dbReference>
<reference evidence="1 2" key="1">
    <citation type="submission" date="2020-08" db="EMBL/GenBank/DDBJ databases">
        <title>Genomic Encyclopedia of Type Strains, Phase IV (KMG-IV): sequencing the most valuable type-strain genomes for metagenomic binning, comparative biology and taxonomic classification.</title>
        <authorList>
            <person name="Goeker M."/>
        </authorList>
    </citation>
    <scope>NUCLEOTIDE SEQUENCE [LARGE SCALE GENOMIC DNA]</scope>
    <source>
        <strain evidence="1 2">DSM 21793</strain>
    </source>
</reference>
<dbReference type="GO" id="GO:0004519">
    <property type="term" value="F:endonuclease activity"/>
    <property type="evidence" value="ECO:0007669"/>
    <property type="project" value="UniProtKB-KW"/>
</dbReference>
<protein>
    <submittedName>
        <fullName evidence="1">Putative GIY-YIG superfamily endonuclease</fullName>
    </submittedName>
</protein>
<gene>
    <name evidence="1" type="ORF">GGQ61_000660</name>
</gene>
<comment type="caution">
    <text evidence="1">The sequence shown here is derived from an EMBL/GenBank/DDBJ whole genome shotgun (WGS) entry which is preliminary data.</text>
</comment>
<proteinExistence type="predicted"/>
<keyword evidence="1" id="KW-0255">Endonuclease</keyword>
<keyword evidence="1" id="KW-0378">Hydrolase</keyword>
<dbReference type="AlphaFoldDB" id="A0A839ZX21"/>
<keyword evidence="1" id="KW-0540">Nuclease</keyword>
<evidence type="ECO:0000313" key="1">
    <source>
        <dbReference type="EMBL" id="MBB3889963.1"/>
    </source>
</evidence>
<dbReference type="EMBL" id="JACIDK010000001">
    <property type="protein sequence ID" value="MBB3889963.1"/>
    <property type="molecule type" value="Genomic_DNA"/>
</dbReference>
<organism evidence="1 2">
    <name type="scientific">Phenylobacterium haematophilum</name>
    <dbReference type="NCBI Taxonomy" id="98513"/>
    <lineage>
        <taxon>Bacteria</taxon>
        <taxon>Pseudomonadati</taxon>
        <taxon>Pseudomonadota</taxon>
        <taxon>Alphaproteobacteria</taxon>
        <taxon>Caulobacterales</taxon>
        <taxon>Caulobacteraceae</taxon>
        <taxon>Phenylobacterium</taxon>
    </lineage>
</organism>
<evidence type="ECO:0000313" key="2">
    <source>
        <dbReference type="Proteomes" id="UP000530564"/>
    </source>
</evidence>
<sequence>MSLRATTRGASGAKQSVYVVLLHDDRRADPWGLYVGQTSRDPDVRFDQHKEGYKASGPARRFGVRLLPDLVAHLNPMRRWEALELEAALAEAFTASGVPWVEGGH</sequence>
<name>A0A839ZX21_9CAUL</name>
<accession>A0A839ZX21</accession>
<dbReference type="Proteomes" id="UP000530564">
    <property type="component" value="Unassembled WGS sequence"/>
</dbReference>
<keyword evidence="2" id="KW-1185">Reference proteome</keyword>